<comment type="similarity">
    <text evidence="1">Belongs to the peptidase C1 family.</text>
</comment>
<dbReference type="InterPro" id="IPR038765">
    <property type="entry name" value="Papain-like_cys_pep_sf"/>
</dbReference>
<dbReference type="SUPFAM" id="SSF54001">
    <property type="entry name" value="Cysteine proteinases"/>
    <property type="match status" value="1"/>
</dbReference>
<dbReference type="PANTHER" id="PTHR12411">
    <property type="entry name" value="CYSTEINE PROTEASE FAMILY C1-RELATED"/>
    <property type="match status" value="1"/>
</dbReference>
<organism evidence="3">
    <name type="scientific">Ensete ventricosum</name>
    <name type="common">Abyssinian banana</name>
    <name type="synonym">Musa ensete</name>
    <dbReference type="NCBI Taxonomy" id="4639"/>
    <lineage>
        <taxon>Eukaryota</taxon>
        <taxon>Viridiplantae</taxon>
        <taxon>Streptophyta</taxon>
        <taxon>Embryophyta</taxon>
        <taxon>Tracheophyta</taxon>
        <taxon>Spermatophyta</taxon>
        <taxon>Magnoliopsida</taxon>
        <taxon>Liliopsida</taxon>
        <taxon>Zingiberales</taxon>
        <taxon>Musaceae</taxon>
        <taxon>Ensete</taxon>
    </lineage>
</organism>
<feature type="domain" description="Peptidase C1A papain C-terminal" evidence="2">
    <location>
        <begin position="104"/>
        <end position="150"/>
    </location>
</feature>
<dbReference type="InterPro" id="IPR013128">
    <property type="entry name" value="Peptidase_C1A"/>
</dbReference>
<dbReference type="EMBL" id="KV875733">
    <property type="protein sequence ID" value="RZR72663.1"/>
    <property type="molecule type" value="Genomic_DNA"/>
</dbReference>
<dbReference type="GO" id="GO:0008234">
    <property type="term" value="F:cysteine-type peptidase activity"/>
    <property type="evidence" value="ECO:0007669"/>
    <property type="project" value="InterPro"/>
</dbReference>
<dbReference type="Gene3D" id="3.90.70.10">
    <property type="entry name" value="Cysteine proteinases"/>
    <property type="match status" value="2"/>
</dbReference>
<reference evidence="3" key="1">
    <citation type="journal article" date="2018" name="Data Brief">
        <title>Genome sequence data from 17 accessions of Ensete ventricosum, a staple food crop for millions in Ethiopia.</title>
        <authorList>
            <person name="Yemataw Z."/>
            <person name="Muzemil S."/>
            <person name="Ambachew D."/>
            <person name="Tripathi L."/>
            <person name="Tesfaye K."/>
            <person name="Chala A."/>
            <person name="Farbos A."/>
            <person name="O'Neill P."/>
            <person name="Moore K."/>
            <person name="Grant M."/>
            <person name="Studholme D.J."/>
        </authorList>
    </citation>
    <scope>NUCLEOTIDE SEQUENCE [LARGE SCALE GENOMIC DNA]</scope>
    <source>
        <tissue evidence="3">Leaf</tissue>
    </source>
</reference>
<sequence length="190" mass="21312">MSGGRGCRRLPLPRRRPARRRILRGPTFLPLLPASVAPNLPSCLFANLTNEEFVANYTGYRRSNGPNPGTTHFMYDNVTRVASTVDWRTRGAVTPVKDQSRCALVDCDFSNGACDRGRQDKAFAFVASNGGITTEANYPYLGYQGICFHRRLRVCTGERREGADRGGGQPTCVREHRSRRDRLPVIHRRC</sequence>
<dbReference type="Proteomes" id="UP000290560">
    <property type="component" value="Unassembled WGS sequence"/>
</dbReference>
<protein>
    <recommendedName>
        <fullName evidence="2">Peptidase C1A papain C-terminal domain-containing protein</fullName>
    </recommendedName>
</protein>
<evidence type="ECO:0000259" key="2">
    <source>
        <dbReference type="Pfam" id="PF00112"/>
    </source>
</evidence>
<gene>
    <name evidence="3" type="ORF">BHM03_00015599</name>
</gene>
<evidence type="ECO:0000256" key="1">
    <source>
        <dbReference type="ARBA" id="ARBA00008455"/>
    </source>
</evidence>
<name>A0A445MEM3_ENSVE</name>
<dbReference type="InterPro" id="IPR000668">
    <property type="entry name" value="Peptidase_C1A_C"/>
</dbReference>
<accession>A0A445MEM3</accession>
<dbReference type="Pfam" id="PF00112">
    <property type="entry name" value="Peptidase_C1"/>
    <property type="match status" value="1"/>
</dbReference>
<evidence type="ECO:0000313" key="3">
    <source>
        <dbReference type="EMBL" id="RZR72663.1"/>
    </source>
</evidence>
<dbReference type="AlphaFoldDB" id="A0A445MEM3"/>
<dbReference type="GO" id="GO:0006508">
    <property type="term" value="P:proteolysis"/>
    <property type="evidence" value="ECO:0007669"/>
    <property type="project" value="InterPro"/>
</dbReference>
<proteinExistence type="inferred from homology"/>